<dbReference type="EMBL" id="LR798343">
    <property type="protein sequence ID" value="CAB5225553.1"/>
    <property type="molecule type" value="Genomic_DNA"/>
</dbReference>
<proteinExistence type="predicted"/>
<dbReference type="EMBL" id="LR796648">
    <property type="protein sequence ID" value="CAB4157025.1"/>
    <property type="molecule type" value="Genomic_DNA"/>
</dbReference>
<keyword evidence="1" id="KW-0812">Transmembrane</keyword>
<evidence type="ECO:0000256" key="1">
    <source>
        <dbReference type="SAM" id="Phobius"/>
    </source>
</evidence>
<keyword evidence="1" id="KW-1133">Transmembrane helix</keyword>
<protein>
    <submittedName>
        <fullName evidence="3">Uncharacterized protein</fullName>
    </submittedName>
</protein>
<sequence length="57" mass="5924">MSDDTLWQCVAATLLALHGGIAIWYAFALDGADTKYSALASGAWGLGMVAVAIRVLP</sequence>
<evidence type="ECO:0000313" key="3">
    <source>
        <dbReference type="EMBL" id="CAB5225553.1"/>
    </source>
</evidence>
<reference evidence="3" key="1">
    <citation type="submission" date="2020-05" db="EMBL/GenBank/DDBJ databases">
        <authorList>
            <person name="Chiriac C."/>
            <person name="Salcher M."/>
            <person name="Ghai R."/>
            <person name="Kavagutti S V."/>
        </authorList>
    </citation>
    <scope>NUCLEOTIDE SEQUENCE</scope>
</reference>
<name>A0A6J7XCN0_9CAUD</name>
<keyword evidence="1" id="KW-0472">Membrane</keyword>
<evidence type="ECO:0000313" key="2">
    <source>
        <dbReference type="EMBL" id="CAB4157025.1"/>
    </source>
</evidence>
<organism evidence="3">
    <name type="scientific">uncultured Caudovirales phage</name>
    <dbReference type="NCBI Taxonomy" id="2100421"/>
    <lineage>
        <taxon>Viruses</taxon>
        <taxon>Duplodnaviria</taxon>
        <taxon>Heunggongvirae</taxon>
        <taxon>Uroviricota</taxon>
        <taxon>Caudoviricetes</taxon>
        <taxon>Peduoviridae</taxon>
        <taxon>Maltschvirus</taxon>
        <taxon>Maltschvirus maltsch</taxon>
    </lineage>
</organism>
<accession>A0A6J7XCN0</accession>
<gene>
    <name evidence="2" type="ORF">UFOVP675_53</name>
    <name evidence="3" type="ORF">UFOVP747_46</name>
</gene>
<feature type="transmembrane region" description="Helical" evidence="1">
    <location>
        <begin position="38"/>
        <end position="56"/>
    </location>
</feature>